<dbReference type="OrthoDB" id="161616at2"/>
<protein>
    <recommendedName>
        <fullName evidence="3">DUF2171 domain-containing protein</fullName>
    </recommendedName>
</protein>
<dbReference type="RefSeq" id="WP_126580577.1">
    <property type="nucleotide sequence ID" value="NZ_BIFR01000001.1"/>
</dbReference>
<proteinExistence type="predicted"/>
<evidence type="ECO:0000313" key="1">
    <source>
        <dbReference type="EMBL" id="GCE13010.1"/>
    </source>
</evidence>
<organism evidence="1 2">
    <name type="scientific">Tengunoibacter tsumagoiensis</name>
    <dbReference type="NCBI Taxonomy" id="2014871"/>
    <lineage>
        <taxon>Bacteria</taxon>
        <taxon>Bacillati</taxon>
        <taxon>Chloroflexota</taxon>
        <taxon>Ktedonobacteria</taxon>
        <taxon>Ktedonobacterales</taxon>
        <taxon>Dictyobacteraceae</taxon>
        <taxon>Tengunoibacter</taxon>
    </lineage>
</organism>
<comment type="caution">
    <text evidence="1">The sequence shown here is derived from an EMBL/GenBank/DDBJ whole genome shotgun (WGS) entry which is preliminary data.</text>
</comment>
<reference evidence="2" key="1">
    <citation type="submission" date="2018-12" db="EMBL/GenBank/DDBJ databases">
        <title>Tengunoibacter tsumagoiensis gen. nov., sp. nov., Dictyobacter kobayashii sp. nov., D. alpinus sp. nov., and D. joshuensis sp. nov. and description of Dictyobacteraceae fam. nov. within the order Ktedonobacterales isolated from Tengu-no-mugimeshi.</title>
        <authorList>
            <person name="Wang C.M."/>
            <person name="Zheng Y."/>
            <person name="Sakai Y."/>
            <person name="Toyoda A."/>
            <person name="Minakuchi Y."/>
            <person name="Abe K."/>
            <person name="Yokota A."/>
            <person name="Yabe S."/>
        </authorList>
    </citation>
    <scope>NUCLEOTIDE SEQUENCE [LARGE SCALE GENOMIC DNA]</scope>
    <source>
        <strain evidence="2">Uno3</strain>
    </source>
</reference>
<dbReference type="InterPro" id="IPR018684">
    <property type="entry name" value="DUF2171"/>
</dbReference>
<sequence>MTHWTPKNLRKHQHVYTSDEQNLGQVNAIYEDSFVVHKGVFARHRYFPYSVIARMENDTIHLSLNADEAAQMKWEKRPDYEDHLGDPTQLFYDRGHGVVDPFDETASNQS</sequence>
<dbReference type="EMBL" id="BIFR01000001">
    <property type="protein sequence ID" value="GCE13010.1"/>
    <property type="molecule type" value="Genomic_DNA"/>
</dbReference>
<evidence type="ECO:0000313" key="2">
    <source>
        <dbReference type="Proteomes" id="UP000287352"/>
    </source>
</evidence>
<keyword evidence="2" id="KW-1185">Reference proteome</keyword>
<gene>
    <name evidence="1" type="ORF">KTT_28690</name>
</gene>
<dbReference type="Proteomes" id="UP000287352">
    <property type="component" value="Unassembled WGS sequence"/>
</dbReference>
<name>A0A402A1H1_9CHLR</name>
<accession>A0A402A1H1</accession>
<dbReference type="AlphaFoldDB" id="A0A402A1H1"/>
<dbReference type="Pfam" id="PF09939">
    <property type="entry name" value="DUF2171"/>
    <property type="match status" value="1"/>
</dbReference>
<evidence type="ECO:0008006" key="3">
    <source>
        <dbReference type="Google" id="ProtNLM"/>
    </source>
</evidence>